<dbReference type="EMBL" id="CP025096">
    <property type="protein sequence ID" value="AUD05348.1"/>
    <property type="molecule type" value="Genomic_DNA"/>
</dbReference>
<organism evidence="1 2">
    <name type="scientific">Spirosoma pollinicola</name>
    <dbReference type="NCBI Taxonomy" id="2057025"/>
    <lineage>
        <taxon>Bacteria</taxon>
        <taxon>Pseudomonadati</taxon>
        <taxon>Bacteroidota</taxon>
        <taxon>Cytophagia</taxon>
        <taxon>Cytophagales</taxon>
        <taxon>Cytophagaceae</taxon>
        <taxon>Spirosoma</taxon>
    </lineage>
</organism>
<reference evidence="1 2" key="1">
    <citation type="submission" date="2017-11" db="EMBL/GenBank/DDBJ databases">
        <title>Taxonomic description and genome sequences of Spirosoma HA7 sp. nov., isolated from pollen microhabitat of Corylus avellana.</title>
        <authorList>
            <person name="Ambika Manirajan B."/>
            <person name="Suarez C."/>
            <person name="Ratering S."/>
            <person name="Geissler-Plaum R."/>
            <person name="Cardinale M."/>
            <person name="Sylvia S."/>
        </authorList>
    </citation>
    <scope>NUCLEOTIDE SEQUENCE [LARGE SCALE GENOMIC DNA]</scope>
    <source>
        <strain evidence="1 2">HA7</strain>
    </source>
</reference>
<dbReference type="AlphaFoldDB" id="A0A2K8Z680"/>
<evidence type="ECO:0000313" key="1">
    <source>
        <dbReference type="EMBL" id="AUD05348.1"/>
    </source>
</evidence>
<evidence type="ECO:0000313" key="2">
    <source>
        <dbReference type="Proteomes" id="UP000232883"/>
    </source>
</evidence>
<dbReference type="Proteomes" id="UP000232883">
    <property type="component" value="Chromosome"/>
</dbReference>
<protein>
    <submittedName>
        <fullName evidence="1">Uncharacterized protein</fullName>
    </submittedName>
</protein>
<dbReference type="RefSeq" id="WP_100991908.1">
    <property type="nucleotide sequence ID" value="NZ_CP025096.1"/>
</dbReference>
<accession>A0A2K8Z680</accession>
<dbReference type="KEGG" id="spir:CWM47_27945"/>
<sequence>MTETIQMDSIFAFMAKDKVKETLSGPQLEAQLPLDAEILGVAIHYSALEKQAEEQAKSWLLEVDLRHLSGSKESAYLKKMGHRPLTKEDLINLVLLFGSEEQKQLVKAFEKAQIDLSARLSKTANLGLVLKQAGEKGINYNTYYNRAKTPGLWRSDEVIDVMTALERLKV</sequence>
<keyword evidence="2" id="KW-1185">Reference proteome</keyword>
<gene>
    <name evidence="1" type="ORF">CWM47_27945</name>
</gene>
<proteinExistence type="predicted"/>
<dbReference type="OrthoDB" id="953583at2"/>
<name>A0A2K8Z680_9BACT</name>